<dbReference type="RefSeq" id="XP_015652313.1">
    <property type="nucleotide sequence ID" value="XM_015808993.1"/>
</dbReference>
<reference evidence="2 3" key="1">
    <citation type="submission" date="2015-07" db="EMBL/GenBank/DDBJ databases">
        <title>High-quality genome of monoxenous trypanosomatid Leptomonas pyrrhocoris.</title>
        <authorList>
            <person name="Flegontov P."/>
            <person name="Butenko A."/>
            <person name="Firsov S."/>
            <person name="Vlcek C."/>
            <person name="Logacheva M.D."/>
            <person name="Field M."/>
            <person name="Filatov D."/>
            <person name="Flegontova O."/>
            <person name="Gerasimov E."/>
            <person name="Jackson A.P."/>
            <person name="Kelly S."/>
            <person name="Opperdoes F."/>
            <person name="O'Reilly A."/>
            <person name="Votypka J."/>
            <person name="Yurchenko V."/>
            <person name="Lukes J."/>
        </authorList>
    </citation>
    <scope>NUCLEOTIDE SEQUENCE [LARGE SCALE GENOMIC DNA]</scope>
    <source>
        <strain evidence="2">H10</strain>
    </source>
</reference>
<name>A0A0M9FQE8_LEPPY</name>
<keyword evidence="3" id="KW-1185">Reference proteome</keyword>
<dbReference type="EMBL" id="LGTL01000032">
    <property type="protein sequence ID" value="KPA73874.1"/>
    <property type="molecule type" value="Genomic_DNA"/>
</dbReference>
<organism evidence="2 3">
    <name type="scientific">Leptomonas pyrrhocoris</name>
    <name type="common">Firebug parasite</name>
    <dbReference type="NCBI Taxonomy" id="157538"/>
    <lineage>
        <taxon>Eukaryota</taxon>
        <taxon>Discoba</taxon>
        <taxon>Euglenozoa</taxon>
        <taxon>Kinetoplastea</taxon>
        <taxon>Metakinetoplastina</taxon>
        <taxon>Trypanosomatida</taxon>
        <taxon>Trypanosomatidae</taxon>
        <taxon>Leishmaniinae</taxon>
        <taxon>Leptomonas</taxon>
    </lineage>
</organism>
<dbReference type="EMBL" id="LGTL01000032">
    <property type="protein sequence ID" value="KPA73873.1"/>
    <property type="molecule type" value="Genomic_DNA"/>
</dbReference>
<dbReference type="GeneID" id="26909781"/>
<feature type="region of interest" description="Disordered" evidence="1">
    <location>
        <begin position="357"/>
        <end position="388"/>
    </location>
</feature>
<comment type="caution">
    <text evidence="2">The sequence shown here is derived from an EMBL/GenBank/DDBJ whole genome shotgun (WGS) entry which is preliminary data.</text>
</comment>
<evidence type="ECO:0000313" key="3">
    <source>
        <dbReference type="Proteomes" id="UP000037923"/>
    </source>
</evidence>
<dbReference type="OrthoDB" id="274354at2759"/>
<evidence type="ECO:0000256" key="1">
    <source>
        <dbReference type="SAM" id="MobiDB-lite"/>
    </source>
</evidence>
<gene>
    <name evidence="2" type="ORF">ABB37_09498</name>
</gene>
<dbReference type="VEuPathDB" id="TriTrypDB:LpyrH10_32_0310"/>
<dbReference type="RefSeq" id="XP_015652314.1">
    <property type="nucleotide sequence ID" value="XM_015808994.1"/>
</dbReference>
<protein>
    <submittedName>
        <fullName evidence="2">Uncharacterized protein</fullName>
    </submittedName>
</protein>
<dbReference type="EMBL" id="LGTL01000032">
    <property type="protein sequence ID" value="KPA73875.1"/>
    <property type="molecule type" value="Genomic_DNA"/>
</dbReference>
<dbReference type="RefSeq" id="XP_015652312.1">
    <property type="nucleotide sequence ID" value="XM_015808992.1"/>
</dbReference>
<dbReference type="OMA" id="RTHEGMR"/>
<dbReference type="Proteomes" id="UP000037923">
    <property type="component" value="Unassembled WGS sequence"/>
</dbReference>
<accession>A0A0M9FQE8</accession>
<proteinExistence type="predicted"/>
<sequence length="426" mass="45411">MQLLLSRCQDVGAAVERCAEALARLSTSPSAAASDISSDSSSASAAPAATASYRQLSWSLSQFHTHVARLLSAASLQAYDAAVADKIASRLSLMERGAATFYRSVASAQQPAGATAESTAAVQGSARQLEQLACTRFAPAYEGFLLYAVATLGDFCALWDTAAQKSAEEVVWSSGQAGQSPMVAPLHAEHFCAVAPSRTSSYKKPKQRSPLMDLLKSTDAHVAPKKRHTSLKTLSDDFAAAAGAVEELRDALFAYVYLLHDTIHQFNVAATVLTGALSAVSSGTMAAMLADCTQNIAQLDSTLINSRPRMTTRRSCYEMIMADGVLRQLRQLQDDSKKGVGLVALFDAANYALTGKPSSASGHTPHRLTEPPSKETVSGHASRRSSNTHLPSCPLEVLFDVWYTMSELCTQIGTDFSDDFTKQVSL</sequence>
<evidence type="ECO:0000313" key="2">
    <source>
        <dbReference type="EMBL" id="KPA73873.1"/>
    </source>
</evidence>
<dbReference type="AlphaFoldDB" id="A0A0M9FQE8"/>